<protein>
    <submittedName>
        <fullName evidence="2">Uncharacterized protein, isoform A</fullName>
    </submittedName>
</protein>
<feature type="transmembrane region" description="Helical" evidence="1">
    <location>
        <begin position="82"/>
        <end position="103"/>
    </location>
</feature>
<keyword evidence="1" id="KW-0812">Transmembrane</keyword>
<feature type="transmembrane region" description="Helical" evidence="1">
    <location>
        <begin position="14"/>
        <end position="37"/>
    </location>
</feature>
<sequence>MAHRLLNTLTKKHVVGIILLITAVICILNAAVFGHVLPTSSSFQQLVRQTISASTGYTCILYGLSPWLYNSHFAVPRRHIRYVLISMLIFLILGNIIALTTVIKTQYMIAGEESVNILDLYTPFELICRMINLVCFVATIVLLIIALVLVMLIALAINNLPDFTQEPSKVSLP</sequence>
<dbReference type="PhylomeDB" id="B4K8G6"/>
<dbReference type="OrthoDB" id="7869929at2759"/>
<dbReference type="AlphaFoldDB" id="B4K8G6"/>
<feature type="transmembrane region" description="Helical" evidence="1">
    <location>
        <begin position="130"/>
        <end position="157"/>
    </location>
</feature>
<keyword evidence="1" id="KW-0472">Membrane</keyword>
<evidence type="ECO:0000313" key="2">
    <source>
        <dbReference type="EMBL" id="EDW14365.1"/>
    </source>
</evidence>
<accession>B4K8G6</accession>
<keyword evidence="1" id="KW-1133">Transmembrane helix</keyword>
<dbReference type="OMA" id="TWLYHSN"/>
<organism evidence="2 3">
    <name type="scientific">Drosophila mojavensis</name>
    <name type="common">Fruit fly</name>
    <dbReference type="NCBI Taxonomy" id="7230"/>
    <lineage>
        <taxon>Eukaryota</taxon>
        <taxon>Metazoa</taxon>
        <taxon>Ecdysozoa</taxon>
        <taxon>Arthropoda</taxon>
        <taxon>Hexapoda</taxon>
        <taxon>Insecta</taxon>
        <taxon>Pterygota</taxon>
        <taxon>Neoptera</taxon>
        <taxon>Endopterygota</taxon>
        <taxon>Diptera</taxon>
        <taxon>Brachycera</taxon>
        <taxon>Muscomorpha</taxon>
        <taxon>Ephydroidea</taxon>
        <taxon>Drosophilidae</taxon>
        <taxon>Drosophila</taxon>
    </lineage>
</organism>
<dbReference type="KEGG" id="dmo:Dmoj_GI23373"/>
<evidence type="ECO:0000313" key="3">
    <source>
        <dbReference type="Proteomes" id="UP000009192"/>
    </source>
</evidence>
<proteinExistence type="predicted"/>
<feature type="transmembrane region" description="Helical" evidence="1">
    <location>
        <begin position="49"/>
        <end position="70"/>
    </location>
</feature>
<name>B4K8G6_DROMO</name>
<gene>
    <name evidence="2" type="primary">Dmoj\GI23373</name>
    <name evidence="2" type="ORF">Dmoj_GI23373</name>
</gene>
<dbReference type="HOGENOM" id="CLU_1620798_0_0_1"/>
<keyword evidence="3" id="KW-1185">Reference proteome</keyword>
<evidence type="ECO:0000256" key="1">
    <source>
        <dbReference type="SAM" id="Phobius"/>
    </source>
</evidence>
<dbReference type="InParanoid" id="B4K8G6"/>
<reference evidence="2 3" key="1">
    <citation type="journal article" date="2007" name="Nature">
        <title>Evolution of genes and genomes on the Drosophila phylogeny.</title>
        <authorList>
            <consortium name="Drosophila 12 Genomes Consortium"/>
            <person name="Clark A.G."/>
            <person name="Eisen M.B."/>
            <person name="Smith D.R."/>
            <person name="Bergman C.M."/>
            <person name="Oliver B."/>
            <person name="Markow T.A."/>
            <person name="Kaufman T.C."/>
            <person name="Kellis M."/>
            <person name="Gelbart W."/>
            <person name="Iyer V.N."/>
            <person name="Pollard D.A."/>
            <person name="Sackton T.B."/>
            <person name="Larracuente A.M."/>
            <person name="Singh N.D."/>
            <person name="Abad J.P."/>
            <person name="Abt D.N."/>
            <person name="Adryan B."/>
            <person name="Aguade M."/>
            <person name="Akashi H."/>
            <person name="Anderson W.W."/>
            <person name="Aquadro C.F."/>
            <person name="Ardell D.H."/>
            <person name="Arguello R."/>
            <person name="Artieri C.G."/>
            <person name="Barbash D.A."/>
            <person name="Barker D."/>
            <person name="Barsanti P."/>
            <person name="Batterham P."/>
            <person name="Batzoglou S."/>
            <person name="Begun D."/>
            <person name="Bhutkar A."/>
            <person name="Blanco E."/>
            <person name="Bosak S.A."/>
            <person name="Bradley R.K."/>
            <person name="Brand A.D."/>
            <person name="Brent M.R."/>
            <person name="Brooks A.N."/>
            <person name="Brown R.H."/>
            <person name="Butlin R.K."/>
            <person name="Caggese C."/>
            <person name="Calvi B.R."/>
            <person name="Bernardo de Carvalho A."/>
            <person name="Caspi A."/>
            <person name="Castrezana S."/>
            <person name="Celniker S.E."/>
            <person name="Chang J.L."/>
            <person name="Chapple C."/>
            <person name="Chatterji S."/>
            <person name="Chinwalla A."/>
            <person name="Civetta A."/>
            <person name="Clifton S.W."/>
            <person name="Comeron J.M."/>
            <person name="Costello J.C."/>
            <person name="Coyne J.A."/>
            <person name="Daub J."/>
            <person name="David R.G."/>
            <person name="Delcher A.L."/>
            <person name="Delehaunty K."/>
            <person name="Do C.B."/>
            <person name="Ebling H."/>
            <person name="Edwards K."/>
            <person name="Eickbush T."/>
            <person name="Evans J.D."/>
            <person name="Filipski A."/>
            <person name="Findeiss S."/>
            <person name="Freyhult E."/>
            <person name="Fulton L."/>
            <person name="Fulton R."/>
            <person name="Garcia A.C."/>
            <person name="Gardiner A."/>
            <person name="Garfield D.A."/>
            <person name="Garvin B.E."/>
            <person name="Gibson G."/>
            <person name="Gilbert D."/>
            <person name="Gnerre S."/>
            <person name="Godfrey J."/>
            <person name="Good R."/>
            <person name="Gotea V."/>
            <person name="Gravely B."/>
            <person name="Greenberg A.J."/>
            <person name="Griffiths-Jones S."/>
            <person name="Gross S."/>
            <person name="Guigo R."/>
            <person name="Gustafson E.A."/>
            <person name="Haerty W."/>
            <person name="Hahn M.W."/>
            <person name="Halligan D.L."/>
            <person name="Halpern A.L."/>
            <person name="Halter G.M."/>
            <person name="Han M.V."/>
            <person name="Heger A."/>
            <person name="Hillier L."/>
            <person name="Hinrichs A.S."/>
            <person name="Holmes I."/>
            <person name="Hoskins R.A."/>
            <person name="Hubisz M.J."/>
            <person name="Hultmark D."/>
            <person name="Huntley M.A."/>
            <person name="Jaffe D.B."/>
            <person name="Jagadeeshan S."/>
            <person name="Jeck W.R."/>
            <person name="Johnson J."/>
            <person name="Jones C.D."/>
            <person name="Jordan W.C."/>
            <person name="Karpen G.H."/>
            <person name="Kataoka E."/>
            <person name="Keightley P.D."/>
            <person name="Kheradpour P."/>
            <person name="Kirkness E.F."/>
            <person name="Koerich L.B."/>
            <person name="Kristiansen K."/>
            <person name="Kudrna D."/>
            <person name="Kulathinal R.J."/>
            <person name="Kumar S."/>
            <person name="Kwok R."/>
            <person name="Lander E."/>
            <person name="Langley C.H."/>
            <person name="Lapoint R."/>
            <person name="Lazzaro B.P."/>
            <person name="Lee S.J."/>
            <person name="Levesque L."/>
            <person name="Li R."/>
            <person name="Lin C.F."/>
            <person name="Lin M.F."/>
            <person name="Lindblad-Toh K."/>
            <person name="Llopart A."/>
            <person name="Long M."/>
            <person name="Low L."/>
            <person name="Lozovsky E."/>
            <person name="Lu J."/>
            <person name="Luo M."/>
            <person name="Machado C.A."/>
            <person name="Makalowski W."/>
            <person name="Marzo M."/>
            <person name="Matsuda M."/>
            <person name="Matzkin L."/>
            <person name="McAllister B."/>
            <person name="McBride C.S."/>
            <person name="McKernan B."/>
            <person name="McKernan K."/>
            <person name="Mendez-Lago M."/>
            <person name="Minx P."/>
            <person name="Mollenhauer M.U."/>
            <person name="Montooth K."/>
            <person name="Mount S.M."/>
            <person name="Mu X."/>
            <person name="Myers E."/>
            <person name="Negre B."/>
            <person name="Newfeld S."/>
            <person name="Nielsen R."/>
            <person name="Noor M.A."/>
            <person name="O'Grady P."/>
            <person name="Pachter L."/>
            <person name="Papaceit M."/>
            <person name="Parisi M.J."/>
            <person name="Parisi M."/>
            <person name="Parts L."/>
            <person name="Pedersen J.S."/>
            <person name="Pesole G."/>
            <person name="Phillippy A.M."/>
            <person name="Ponting C.P."/>
            <person name="Pop M."/>
            <person name="Porcelli D."/>
            <person name="Powell J.R."/>
            <person name="Prohaska S."/>
            <person name="Pruitt K."/>
            <person name="Puig M."/>
            <person name="Quesneville H."/>
            <person name="Ram K.R."/>
            <person name="Rand D."/>
            <person name="Rasmussen M.D."/>
            <person name="Reed L.K."/>
            <person name="Reenan R."/>
            <person name="Reily A."/>
            <person name="Remington K.A."/>
            <person name="Rieger T.T."/>
            <person name="Ritchie M.G."/>
            <person name="Robin C."/>
            <person name="Rogers Y.H."/>
            <person name="Rohde C."/>
            <person name="Rozas J."/>
            <person name="Rubenfield M.J."/>
            <person name="Ruiz A."/>
            <person name="Russo S."/>
            <person name="Salzberg S.L."/>
            <person name="Sanchez-Gracia A."/>
            <person name="Saranga D.J."/>
            <person name="Sato H."/>
            <person name="Schaeffer S.W."/>
            <person name="Schatz M.C."/>
            <person name="Schlenke T."/>
            <person name="Schwartz R."/>
            <person name="Segarra C."/>
            <person name="Singh R.S."/>
            <person name="Sirot L."/>
            <person name="Sirota M."/>
            <person name="Sisneros N.B."/>
            <person name="Smith C.D."/>
            <person name="Smith T.F."/>
            <person name="Spieth J."/>
            <person name="Stage D.E."/>
            <person name="Stark A."/>
            <person name="Stephan W."/>
            <person name="Strausberg R.L."/>
            <person name="Strempel S."/>
            <person name="Sturgill D."/>
            <person name="Sutton G."/>
            <person name="Sutton G.G."/>
            <person name="Tao W."/>
            <person name="Teichmann S."/>
            <person name="Tobari Y.N."/>
            <person name="Tomimura Y."/>
            <person name="Tsolas J.M."/>
            <person name="Valente V.L."/>
            <person name="Venter E."/>
            <person name="Venter J.C."/>
            <person name="Vicario S."/>
            <person name="Vieira F.G."/>
            <person name="Vilella A.J."/>
            <person name="Villasante A."/>
            <person name="Walenz B."/>
            <person name="Wang J."/>
            <person name="Wasserman M."/>
            <person name="Watts T."/>
            <person name="Wilson D."/>
            <person name="Wilson R.K."/>
            <person name="Wing R.A."/>
            <person name="Wolfner M.F."/>
            <person name="Wong A."/>
            <person name="Wong G.K."/>
            <person name="Wu C.I."/>
            <person name="Wu G."/>
            <person name="Yamamoto D."/>
            <person name="Yang H.P."/>
            <person name="Yang S.P."/>
            <person name="Yorke J.A."/>
            <person name="Yoshida K."/>
            <person name="Zdobnov E."/>
            <person name="Zhang P."/>
            <person name="Zhang Y."/>
            <person name="Zimin A.V."/>
            <person name="Baldwin J."/>
            <person name="Abdouelleil A."/>
            <person name="Abdulkadir J."/>
            <person name="Abebe A."/>
            <person name="Abera B."/>
            <person name="Abreu J."/>
            <person name="Acer S.C."/>
            <person name="Aftuck L."/>
            <person name="Alexander A."/>
            <person name="An P."/>
            <person name="Anderson E."/>
            <person name="Anderson S."/>
            <person name="Arachi H."/>
            <person name="Azer M."/>
            <person name="Bachantsang P."/>
            <person name="Barry A."/>
            <person name="Bayul T."/>
            <person name="Berlin A."/>
            <person name="Bessette D."/>
            <person name="Bloom T."/>
            <person name="Blye J."/>
            <person name="Boguslavskiy L."/>
            <person name="Bonnet C."/>
            <person name="Boukhgalter B."/>
            <person name="Bourzgui I."/>
            <person name="Brown A."/>
            <person name="Cahill P."/>
            <person name="Channer S."/>
            <person name="Cheshatsang Y."/>
            <person name="Chuda L."/>
            <person name="Citroen M."/>
            <person name="Collymore A."/>
            <person name="Cooke P."/>
            <person name="Costello M."/>
            <person name="D'Aco K."/>
            <person name="Daza R."/>
            <person name="De Haan G."/>
            <person name="DeGray S."/>
            <person name="DeMaso C."/>
            <person name="Dhargay N."/>
            <person name="Dooley K."/>
            <person name="Dooley E."/>
            <person name="Doricent M."/>
            <person name="Dorje P."/>
            <person name="Dorjee K."/>
            <person name="Dupes A."/>
            <person name="Elong R."/>
            <person name="Falk J."/>
            <person name="Farina A."/>
            <person name="Faro S."/>
            <person name="Ferguson D."/>
            <person name="Fisher S."/>
            <person name="Foley C.D."/>
            <person name="Franke A."/>
            <person name="Friedrich D."/>
            <person name="Gadbois L."/>
            <person name="Gearin G."/>
            <person name="Gearin C.R."/>
            <person name="Giannoukos G."/>
            <person name="Goode T."/>
            <person name="Graham J."/>
            <person name="Grandbois E."/>
            <person name="Grewal S."/>
            <person name="Gyaltsen K."/>
            <person name="Hafez N."/>
            <person name="Hagos B."/>
            <person name="Hall J."/>
            <person name="Henson C."/>
            <person name="Hollinger A."/>
            <person name="Honan T."/>
            <person name="Huard M.D."/>
            <person name="Hughes L."/>
            <person name="Hurhula B."/>
            <person name="Husby M.E."/>
            <person name="Kamat A."/>
            <person name="Kanga B."/>
            <person name="Kashin S."/>
            <person name="Khazanovich D."/>
            <person name="Kisner P."/>
            <person name="Lance K."/>
            <person name="Lara M."/>
            <person name="Lee W."/>
            <person name="Lennon N."/>
            <person name="Letendre F."/>
            <person name="LeVine R."/>
            <person name="Lipovsky A."/>
            <person name="Liu X."/>
            <person name="Liu J."/>
            <person name="Liu S."/>
            <person name="Lokyitsang T."/>
            <person name="Lokyitsang Y."/>
            <person name="Lubonja R."/>
            <person name="Lui A."/>
            <person name="MacDonald P."/>
            <person name="Magnisalis V."/>
            <person name="Maru K."/>
            <person name="Matthews C."/>
            <person name="McCusker W."/>
            <person name="McDonough S."/>
            <person name="Mehta T."/>
            <person name="Meldrim J."/>
            <person name="Meneus L."/>
            <person name="Mihai O."/>
            <person name="Mihalev A."/>
            <person name="Mihova T."/>
            <person name="Mittelman R."/>
            <person name="Mlenga V."/>
            <person name="Montmayeur A."/>
            <person name="Mulrain L."/>
            <person name="Navidi A."/>
            <person name="Naylor J."/>
            <person name="Negash T."/>
            <person name="Nguyen T."/>
            <person name="Nguyen N."/>
            <person name="Nicol R."/>
            <person name="Norbu C."/>
            <person name="Norbu N."/>
            <person name="Novod N."/>
            <person name="O'Neill B."/>
            <person name="Osman S."/>
            <person name="Markiewicz E."/>
            <person name="Oyono O.L."/>
            <person name="Patti C."/>
            <person name="Phunkhang P."/>
            <person name="Pierre F."/>
            <person name="Priest M."/>
            <person name="Raghuraman S."/>
            <person name="Rege F."/>
            <person name="Reyes R."/>
            <person name="Rise C."/>
            <person name="Rogov P."/>
            <person name="Ross K."/>
            <person name="Ryan E."/>
            <person name="Settipalli S."/>
            <person name="Shea T."/>
            <person name="Sherpa N."/>
            <person name="Shi L."/>
            <person name="Shih D."/>
            <person name="Sparrow T."/>
            <person name="Spaulding J."/>
            <person name="Stalker J."/>
            <person name="Stange-Thomann N."/>
            <person name="Stavropoulos S."/>
            <person name="Stone C."/>
            <person name="Strader C."/>
            <person name="Tesfaye S."/>
            <person name="Thomson T."/>
            <person name="Thoulutsang Y."/>
            <person name="Thoulutsang D."/>
            <person name="Topham K."/>
            <person name="Topping I."/>
            <person name="Tsamla T."/>
            <person name="Vassiliev H."/>
            <person name="Vo A."/>
            <person name="Wangchuk T."/>
            <person name="Wangdi T."/>
            <person name="Weiand M."/>
            <person name="Wilkinson J."/>
            <person name="Wilson A."/>
            <person name="Yadav S."/>
            <person name="Young G."/>
            <person name="Yu Q."/>
            <person name="Zembek L."/>
            <person name="Zhong D."/>
            <person name="Zimmer A."/>
            <person name="Zwirko Z."/>
            <person name="Jaffe D.B."/>
            <person name="Alvarez P."/>
            <person name="Brockman W."/>
            <person name="Butler J."/>
            <person name="Chin C."/>
            <person name="Gnerre S."/>
            <person name="Grabherr M."/>
            <person name="Kleber M."/>
            <person name="Mauceli E."/>
            <person name="MacCallum I."/>
        </authorList>
    </citation>
    <scope>NUCLEOTIDE SEQUENCE [LARGE SCALE GENOMIC DNA]</scope>
    <source>
        <strain evidence="3">Tucson 15081-1352.22</strain>
    </source>
</reference>
<dbReference type="EMBL" id="CH933806">
    <property type="protein sequence ID" value="EDW14365.1"/>
    <property type="molecule type" value="Genomic_DNA"/>
</dbReference>
<dbReference type="Proteomes" id="UP000009192">
    <property type="component" value="Unassembled WGS sequence"/>
</dbReference>